<keyword evidence="3" id="KW-1185">Reference proteome</keyword>
<feature type="transmembrane region" description="Helical" evidence="1">
    <location>
        <begin position="85"/>
        <end position="104"/>
    </location>
</feature>
<dbReference type="Pfam" id="PF13920">
    <property type="entry name" value="zf-C3HC4_3"/>
    <property type="match status" value="1"/>
</dbReference>
<dbReference type="InParanoid" id="A0A1D2VB81"/>
<dbReference type="AlphaFoldDB" id="A0A1D2VB81"/>
<sequence length="848" mass="97454">MMNDPLTISSLFSADVVNNQMELLPTETLSLESSSVSRVSQITSASNDYFLKNSTFVPNILTSLANAIIAQNNQNDFPLRNMNSYITYLISPYVAVCMSMAIILNRTVVFASSRNIINANRNRNPNQNHFNNHFRNRNRSEGHHVYDLFYNYIVSNPAKIALRLIACFYLLKQVRIILMTLNSYSPFFNLILPNKYFNYDPKAYKDSYYYQPAKLLQQDELGLSPKIFWPLYLTLCFSQFIETLVSVTSSVSPFNGVGLTLFEHSFAFQEAQFARRPSVEILVLTLSSLCSQLIIHILALFNLRKYKLIPTSILGFSFLVYIAKTLFTGRIIYFPSICVLSFFPQLIVSFIISISLLIYFLAILCHNFKLDELTFTSNNGTFNEFLNFDLSEDFNSALMRWGDLALTAAAKASYVKELPNVNFPKTTWLFNEKYNKNGKNYLNHYSELLQRKLIKGISPYYNQVEYPSQLLNEQVSGNAELDEFDKGLKNNSSSILKRNFDSSMKLVSYFLNLCISLVLRRKRLPKILLNKGNNVKDNTNEEYVKSSLLPDGSSKKIQNENKNTGEIPIFDFDIDYKHILGEIEFPDYDISEDFEIGNESNESNEDDFEPLEYDSEYESGNELYNNSNDSINSFQEIPLLNSGILGRRSNLSNAAYKRQSILQNRSSVVSLSPSFSQGVLQNQLQNKIKQGNNEKNILGELIDSKEFQNILAPNSIENISFQRVLMAHLNDKNKRVLTRSKFNQMDKYHMNALMELMLEKNSNLMKNSNHDHRDNRNNFSEDYYNIHEDGRLDVNCVVCQTDSREVILWPCKCFAVCESCRVSLGIRGFESCICCRKKVTGYSRIYVP</sequence>
<evidence type="ECO:0000313" key="3">
    <source>
        <dbReference type="Proteomes" id="UP000095038"/>
    </source>
</evidence>
<dbReference type="STRING" id="1344418.A0A1D2VB81"/>
<dbReference type="EMBL" id="KV454489">
    <property type="protein sequence ID" value="ODV58912.1"/>
    <property type="molecule type" value="Genomic_DNA"/>
</dbReference>
<name>A0A1D2VB81_9ASCO</name>
<keyword evidence="1" id="KW-0812">Transmembrane</keyword>
<dbReference type="OrthoDB" id="66726at2759"/>
<reference evidence="3" key="1">
    <citation type="submission" date="2016-05" db="EMBL/GenBank/DDBJ databases">
        <title>Comparative genomics of biotechnologically important yeasts.</title>
        <authorList>
            <consortium name="DOE Joint Genome Institute"/>
            <person name="Riley R."/>
            <person name="Haridas S."/>
            <person name="Wolfe K.H."/>
            <person name="Lopes M.R."/>
            <person name="Hittinger C.T."/>
            <person name="Goker M."/>
            <person name="Salamov A."/>
            <person name="Wisecaver J."/>
            <person name="Long T.M."/>
            <person name="Aerts A.L."/>
            <person name="Barry K."/>
            <person name="Choi C."/>
            <person name="Clum A."/>
            <person name="Coughlan A.Y."/>
            <person name="Deshpande S."/>
            <person name="Douglass A.P."/>
            <person name="Hanson S.J."/>
            <person name="Klenk H.-P."/>
            <person name="Labutti K."/>
            <person name="Lapidus A."/>
            <person name="Lindquist E."/>
            <person name="Lipzen A."/>
            <person name="Meier-Kolthoff J.P."/>
            <person name="Ohm R.A."/>
            <person name="Otillar R.P."/>
            <person name="Pangilinan J."/>
            <person name="Peng Y."/>
            <person name="Rokas A."/>
            <person name="Rosa C.A."/>
            <person name="Scheuner C."/>
            <person name="Sibirny A.A."/>
            <person name="Slot J.C."/>
            <person name="Stielow J.B."/>
            <person name="Sun H."/>
            <person name="Kurtzman C.P."/>
            <person name="Blackwell M."/>
            <person name="Grigoriev I.V."/>
            <person name="Jeffries T.W."/>
        </authorList>
    </citation>
    <scope>NUCLEOTIDE SEQUENCE [LARGE SCALE GENOMIC DNA]</scope>
    <source>
        <strain evidence="3">DSM 1968</strain>
    </source>
</reference>
<protein>
    <recommendedName>
        <fullName evidence="4">RING-type domain-containing protein</fullName>
    </recommendedName>
</protein>
<evidence type="ECO:0008006" key="4">
    <source>
        <dbReference type="Google" id="ProtNLM"/>
    </source>
</evidence>
<dbReference type="GO" id="GO:0006511">
    <property type="term" value="P:ubiquitin-dependent protein catabolic process"/>
    <property type="evidence" value="ECO:0007669"/>
    <property type="project" value="TreeGrafter"/>
</dbReference>
<feature type="transmembrane region" description="Helical" evidence="1">
    <location>
        <begin position="281"/>
        <end position="302"/>
    </location>
</feature>
<dbReference type="GO" id="GO:0016567">
    <property type="term" value="P:protein ubiquitination"/>
    <property type="evidence" value="ECO:0007669"/>
    <property type="project" value="TreeGrafter"/>
</dbReference>
<feature type="transmembrane region" description="Helical" evidence="1">
    <location>
        <begin position="308"/>
        <end position="327"/>
    </location>
</feature>
<gene>
    <name evidence="2" type="ORF">ASCRUDRAFT_77627</name>
</gene>
<evidence type="ECO:0000313" key="2">
    <source>
        <dbReference type="EMBL" id="ODV58912.1"/>
    </source>
</evidence>
<dbReference type="GO" id="GO:0061630">
    <property type="term" value="F:ubiquitin protein ligase activity"/>
    <property type="evidence" value="ECO:0007669"/>
    <property type="project" value="TreeGrafter"/>
</dbReference>
<accession>A0A1D2VB81</accession>
<organism evidence="2 3">
    <name type="scientific">Ascoidea rubescens DSM 1968</name>
    <dbReference type="NCBI Taxonomy" id="1344418"/>
    <lineage>
        <taxon>Eukaryota</taxon>
        <taxon>Fungi</taxon>
        <taxon>Dikarya</taxon>
        <taxon>Ascomycota</taxon>
        <taxon>Saccharomycotina</taxon>
        <taxon>Saccharomycetes</taxon>
        <taxon>Ascoideaceae</taxon>
        <taxon>Ascoidea</taxon>
    </lineage>
</organism>
<dbReference type="InterPro" id="IPR013083">
    <property type="entry name" value="Znf_RING/FYVE/PHD"/>
</dbReference>
<dbReference type="RefSeq" id="XP_020045219.1">
    <property type="nucleotide sequence ID" value="XM_020193940.1"/>
</dbReference>
<keyword evidence="1" id="KW-0472">Membrane</keyword>
<dbReference type="PANTHER" id="PTHR22696:SF1">
    <property type="entry name" value="E3 UBIQUITIN-PROTEIN LIGASE RNF26"/>
    <property type="match status" value="1"/>
</dbReference>
<dbReference type="FunCoup" id="A0A1D2VB81">
    <property type="interactions" value="26"/>
</dbReference>
<dbReference type="GeneID" id="30967576"/>
<feature type="transmembrane region" description="Helical" evidence="1">
    <location>
        <begin position="339"/>
        <end position="362"/>
    </location>
</feature>
<keyword evidence="1" id="KW-1133">Transmembrane helix</keyword>
<proteinExistence type="predicted"/>
<dbReference type="Gene3D" id="3.30.40.10">
    <property type="entry name" value="Zinc/RING finger domain, C3HC4 (zinc finger)"/>
    <property type="match status" value="1"/>
</dbReference>
<dbReference type="CDD" id="cd16616">
    <property type="entry name" value="mRING-HC-C4C4_Asi1p-like"/>
    <property type="match status" value="1"/>
</dbReference>
<dbReference type="PANTHER" id="PTHR22696">
    <property type="entry name" value="E3 UBIQUITIN-PROTEIN LIGASE RNF26"/>
    <property type="match status" value="1"/>
</dbReference>
<evidence type="ECO:0000256" key="1">
    <source>
        <dbReference type="SAM" id="Phobius"/>
    </source>
</evidence>
<dbReference type="Proteomes" id="UP000095038">
    <property type="component" value="Unassembled WGS sequence"/>
</dbReference>